<dbReference type="InterPro" id="IPR000522">
    <property type="entry name" value="ABC_transptr_permease_BtuC"/>
</dbReference>
<dbReference type="Gene3D" id="1.10.3470.10">
    <property type="entry name" value="ABC transporter involved in vitamin B12 uptake, BtuC"/>
    <property type="match status" value="1"/>
</dbReference>
<evidence type="ECO:0000256" key="6">
    <source>
        <dbReference type="ARBA" id="ARBA00022989"/>
    </source>
</evidence>
<dbReference type="GO" id="GO:0033214">
    <property type="term" value="P:siderophore-iron import into cell"/>
    <property type="evidence" value="ECO:0007669"/>
    <property type="project" value="TreeGrafter"/>
</dbReference>
<evidence type="ECO:0000256" key="5">
    <source>
        <dbReference type="ARBA" id="ARBA00022692"/>
    </source>
</evidence>
<dbReference type="SUPFAM" id="SSF81345">
    <property type="entry name" value="ABC transporter involved in vitamin B12 uptake, BtuC"/>
    <property type="match status" value="1"/>
</dbReference>
<feature type="transmembrane region" description="Helical" evidence="8">
    <location>
        <begin position="202"/>
        <end position="219"/>
    </location>
</feature>
<dbReference type="RefSeq" id="WP_121485380.1">
    <property type="nucleotide sequence ID" value="NZ_QQXL01000005.1"/>
</dbReference>
<accession>A0A496PI76</accession>
<dbReference type="EMBL" id="QQXL01000005">
    <property type="protein sequence ID" value="RKW70191.1"/>
    <property type="molecule type" value="Genomic_DNA"/>
</dbReference>
<dbReference type="InterPro" id="IPR037294">
    <property type="entry name" value="ABC_BtuC-like"/>
</dbReference>
<evidence type="ECO:0000256" key="7">
    <source>
        <dbReference type="ARBA" id="ARBA00023136"/>
    </source>
</evidence>
<keyword evidence="7 8" id="KW-0472">Membrane</keyword>
<reference evidence="9 10" key="1">
    <citation type="submission" date="2018-07" db="EMBL/GenBank/DDBJ databases">
        <title>Arthrobacter sp. nov., isolated from raw cow's milk with high bacterial count.</title>
        <authorList>
            <person name="Hahne J."/>
            <person name="Isele D."/>
            <person name="Lipski A."/>
        </authorList>
    </citation>
    <scope>NUCLEOTIDE SEQUENCE [LARGE SCALE GENOMIC DNA]</scope>
    <source>
        <strain evidence="9 10">JZ R-183</strain>
    </source>
</reference>
<feature type="transmembrane region" description="Helical" evidence="8">
    <location>
        <begin position="155"/>
        <end position="173"/>
    </location>
</feature>
<feature type="transmembrane region" description="Helical" evidence="8">
    <location>
        <begin position="29"/>
        <end position="49"/>
    </location>
</feature>
<feature type="transmembrane region" description="Helical" evidence="8">
    <location>
        <begin position="290"/>
        <end position="309"/>
    </location>
</feature>
<organism evidence="9 10">
    <name type="scientific">Galactobacter caseinivorans</name>
    <dbReference type="NCBI Taxonomy" id="2676123"/>
    <lineage>
        <taxon>Bacteria</taxon>
        <taxon>Bacillati</taxon>
        <taxon>Actinomycetota</taxon>
        <taxon>Actinomycetes</taxon>
        <taxon>Micrococcales</taxon>
        <taxon>Micrococcaceae</taxon>
        <taxon>Galactobacter</taxon>
    </lineage>
</organism>
<evidence type="ECO:0000256" key="2">
    <source>
        <dbReference type="ARBA" id="ARBA00007935"/>
    </source>
</evidence>
<dbReference type="PANTHER" id="PTHR30472">
    <property type="entry name" value="FERRIC ENTEROBACTIN TRANSPORT SYSTEM PERMEASE PROTEIN"/>
    <property type="match status" value="1"/>
</dbReference>
<dbReference type="GO" id="GO:0005886">
    <property type="term" value="C:plasma membrane"/>
    <property type="evidence" value="ECO:0007669"/>
    <property type="project" value="UniProtKB-SubCell"/>
</dbReference>
<dbReference type="Pfam" id="PF01032">
    <property type="entry name" value="FecCD"/>
    <property type="match status" value="1"/>
</dbReference>
<sequence>MAKTALTPAAKAPAQSPARRRVLGSASRLTLLIWGLAILAVASIVLFLSWDLLGNISFALRLRGTRVGAMILCAVAVAVSTLAFQTVTANRILTPSIMGMDALYTLLQTVMVFAFGAVAWTTAPDTARFGVELVLMVGFSLLLYRAMFTGRAGSLHLLLLVGIVLGTLFRGMAGLMQKLMDPSEFTMLQDLFFASFNRVDPPLLGLGAVVVAACVVVIWRMRHTLDVMALGRDTAVGLGVDHRRVVTTVLVVCSLLVATSTALVGPVTFFGLLVVSLAYRMAAGADHGQLIVVASLLGVLTLVAGQFVVEQFAGNSTTLSVVVEFVGGIVFLILLLRGALK</sequence>
<evidence type="ECO:0000256" key="8">
    <source>
        <dbReference type="SAM" id="Phobius"/>
    </source>
</evidence>
<name>A0A496PI76_9MICC</name>
<evidence type="ECO:0000313" key="10">
    <source>
        <dbReference type="Proteomes" id="UP000273119"/>
    </source>
</evidence>
<keyword evidence="10" id="KW-1185">Reference proteome</keyword>
<comment type="caution">
    <text evidence="9">The sequence shown here is derived from an EMBL/GenBank/DDBJ whole genome shotgun (WGS) entry which is preliminary data.</text>
</comment>
<keyword evidence="6 8" id="KW-1133">Transmembrane helix</keyword>
<feature type="transmembrane region" description="Helical" evidence="8">
    <location>
        <begin position="321"/>
        <end position="340"/>
    </location>
</feature>
<keyword evidence="4" id="KW-1003">Cell membrane</keyword>
<dbReference type="Proteomes" id="UP000273119">
    <property type="component" value="Unassembled WGS sequence"/>
</dbReference>
<comment type="subcellular location">
    <subcellularLocation>
        <location evidence="1">Cell membrane</location>
        <topology evidence="1">Multi-pass membrane protein</topology>
    </subcellularLocation>
</comment>
<evidence type="ECO:0000256" key="4">
    <source>
        <dbReference type="ARBA" id="ARBA00022475"/>
    </source>
</evidence>
<evidence type="ECO:0000313" key="9">
    <source>
        <dbReference type="EMBL" id="RKW70191.1"/>
    </source>
</evidence>
<dbReference type="PANTHER" id="PTHR30472:SF19">
    <property type="entry name" value="PETROBACTIN IMPORT SYSTEM PERMEASE PROTEIN YCLO"/>
    <property type="match status" value="1"/>
</dbReference>
<dbReference type="AlphaFoldDB" id="A0A496PI76"/>
<proteinExistence type="inferred from homology"/>
<protein>
    <submittedName>
        <fullName evidence="9">Enterobactin ABC transporter permease</fullName>
    </submittedName>
</protein>
<dbReference type="GO" id="GO:0022857">
    <property type="term" value="F:transmembrane transporter activity"/>
    <property type="evidence" value="ECO:0007669"/>
    <property type="project" value="InterPro"/>
</dbReference>
<feature type="transmembrane region" description="Helical" evidence="8">
    <location>
        <begin position="249"/>
        <end position="278"/>
    </location>
</feature>
<keyword evidence="3" id="KW-0813">Transport</keyword>
<evidence type="ECO:0000256" key="3">
    <source>
        <dbReference type="ARBA" id="ARBA00022448"/>
    </source>
</evidence>
<gene>
    <name evidence="9" type="ORF">DWQ67_09630</name>
</gene>
<comment type="similarity">
    <text evidence="2">Belongs to the binding-protein-dependent transport system permease family. FecCD subfamily.</text>
</comment>
<feature type="transmembrane region" description="Helical" evidence="8">
    <location>
        <begin position="102"/>
        <end position="123"/>
    </location>
</feature>
<feature type="transmembrane region" description="Helical" evidence="8">
    <location>
        <begin position="129"/>
        <end position="148"/>
    </location>
</feature>
<feature type="transmembrane region" description="Helical" evidence="8">
    <location>
        <begin position="69"/>
        <end position="90"/>
    </location>
</feature>
<evidence type="ECO:0000256" key="1">
    <source>
        <dbReference type="ARBA" id="ARBA00004651"/>
    </source>
</evidence>
<keyword evidence="5 8" id="KW-0812">Transmembrane</keyword>